<dbReference type="InterPro" id="IPR013766">
    <property type="entry name" value="Thioredoxin_domain"/>
</dbReference>
<proteinExistence type="predicted"/>
<dbReference type="Proteomes" id="UP000251431">
    <property type="component" value="Unassembled WGS sequence"/>
</dbReference>
<dbReference type="GO" id="GO:0016209">
    <property type="term" value="F:antioxidant activity"/>
    <property type="evidence" value="ECO:0007669"/>
    <property type="project" value="InterPro"/>
</dbReference>
<dbReference type="SUPFAM" id="SSF52833">
    <property type="entry name" value="Thioredoxin-like"/>
    <property type="match status" value="1"/>
</dbReference>
<dbReference type="InterPro" id="IPR050553">
    <property type="entry name" value="Thioredoxin_ResA/DsbE_sf"/>
</dbReference>
<evidence type="ECO:0000259" key="2">
    <source>
        <dbReference type="PROSITE" id="PS51352"/>
    </source>
</evidence>
<dbReference type="PANTHER" id="PTHR42852:SF1">
    <property type="entry name" value="THIOREDOXIN-LIKE PROTEIN YNEN"/>
    <property type="match status" value="1"/>
</dbReference>
<dbReference type="Pfam" id="PF00578">
    <property type="entry name" value="AhpC-TSA"/>
    <property type="match status" value="1"/>
</dbReference>
<organism evidence="3 4">
    <name type="scientific">Lysinibacillus capsici</name>
    <dbReference type="NCBI Taxonomy" id="2115968"/>
    <lineage>
        <taxon>Bacteria</taxon>
        <taxon>Bacillati</taxon>
        <taxon>Bacillota</taxon>
        <taxon>Bacilli</taxon>
        <taxon>Bacillales</taxon>
        <taxon>Bacillaceae</taxon>
        <taxon>Lysinibacillus</taxon>
    </lineage>
</organism>
<dbReference type="EMBL" id="UAQE01000004">
    <property type="protein sequence ID" value="SPU38967.1"/>
    <property type="molecule type" value="Genomic_DNA"/>
</dbReference>
<dbReference type="PROSITE" id="PS00194">
    <property type="entry name" value="THIOREDOXIN_1"/>
    <property type="match status" value="1"/>
</dbReference>
<sequence length="178" mass="20133">MNRKKTSFIISALIIAIFIGVALKNVFFQVSLTPSMTVLEDGTKQINYETALTKLDQSSTTFEAYKGKIVVVNFWASWCGPCQQEAPELEAFYQQKSKDVELLAINATAYDSYKKAAAFKDTYDLSFPIFLDEEGVLQKTFEVVNYPSTFIFDKEGKLQHSVKGELTQQQLIQLIDDL</sequence>
<evidence type="ECO:0000313" key="3">
    <source>
        <dbReference type="EMBL" id="SPU38967.1"/>
    </source>
</evidence>
<keyword evidence="1" id="KW-1015">Disulfide bond</keyword>
<dbReference type="RefSeq" id="WP_112118710.1">
    <property type="nucleotide sequence ID" value="NZ_JBFRXT010000002.1"/>
</dbReference>
<dbReference type="AlphaFoldDB" id="A0A2X1A4V3"/>
<gene>
    <name evidence="3" type="primary">stoA_2</name>
    <name evidence="3" type="ORF">NCTC7582_04941</name>
</gene>
<dbReference type="InterPro" id="IPR000866">
    <property type="entry name" value="AhpC/TSA"/>
</dbReference>
<dbReference type="PROSITE" id="PS51352">
    <property type="entry name" value="THIOREDOXIN_2"/>
    <property type="match status" value="1"/>
</dbReference>
<feature type="domain" description="Thioredoxin" evidence="2">
    <location>
        <begin position="21"/>
        <end position="178"/>
    </location>
</feature>
<accession>A0A2X1A4V3</accession>
<evidence type="ECO:0000313" key="4">
    <source>
        <dbReference type="Proteomes" id="UP000251431"/>
    </source>
</evidence>
<dbReference type="Gene3D" id="3.40.30.10">
    <property type="entry name" value="Glutaredoxin"/>
    <property type="match status" value="1"/>
</dbReference>
<protein>
    <submittedName>
        <fullName evidence="3">Thiol:disulfide interchange protein tlpA</fullName>
    </submittedName>
</protein>
<reference evidence="3 4" key="1">
    <citation type="submission" date="2018-06" db="EMBL/GenBank/DDBJ databases">
        <authorList>
            <consortium name="Pathogen Informatics"/>
            <person name="Doyle S."/>
        </authorList>
    </citation>
    <scope>NUCLEOTIDE SEQUENCE [LARGE SCALE GENOMIC DNA]</scope>
    <source>
        <strain evidence="3 4">NCTC7582</strain>
    </source>
</reference>
<dbReference type="InterPro" id="IPR017937">
    <property type="entry name" value="Thioredoxin_CS"/>
</dbReference>
<dbReference type="CDD" id="cd02966">
    <property type="entry name" value="TlpA_like_family"/>
    <property type="match status" value="1"/>
</dbReference>
<evidence type="ECO:0000256" key="1">
    <source>
        <dbReference type="ARBA" id="ARBA00023157"/>
    </source>
</evidence>
<dbReference type="InterPro" id="IPR036249">
    <property type="entry name" value="Thioredoxin-like_sf"/>
</dbReference>
<dbReference type="PANTHER" id="PTHR42852">
    <property type="entry name" value="THIOL:DISULFIDE INTERCHANGE PROTEIN DSBE"/>
    <property type="match status" value="1"/>
</dbReference>
<name>A0A2X1A4V3_9BACI</name>
<dbReference type="GO" id="GO:0016491">
    <property type="term" value="F:oxidoreductase activity"/>
    <property type="evidence" value="ECO:0007669"/>
    <property type="project" value="InterPro"/>
</dbReference>